<dbReference type="Proteomes" id="UP001596432">
    <property type="component" value="Unassembled WGS sequence"/>
</dbReference>
<dbReference type="CDD" id="cd07726">
    <property type="entry name" value="ST1585-like_MBL-fold"/>
    <property type="match status" value="1"/>
</dbReference>
<dbReference type="GeneID" id="78821760"/>
<dbReference type="InterPro" id="IPR001279">
    <property type="entry name" value="Metallo-B-lactamas"/>
</dbReference>
<dbReference type="AlphaFoldDB" id="A0ABD5Y1Y1"/>
<gene>
    <name evidence="2" type="ORF">ACFQMA_16605</name>
</gene>
<evidence type="ECO:0000313" key="2">
    <source>
        <dbReference type="EMBL" id="MFC7141447.1"/>
    </source>
</evidence>
<keyword evidence="3" id="KW-1185">Reference proteome</keyword>
<dbReference type="PANTHER" id="PTHR42951">
    <property type="entry name" value="METALLO-BETA-LACTAMASE DOMAIN-CONTAINING"/>
    <property type="match status" value="1"/>
</dbReference>
<dbReference type="PANTHER" id="PTHR42951:SF4">
    <property type="entry name" value="ACYL-COENZYME A THIOESTERASE MBLAC2"/>
    <property type="match status" value="1"/>
</dbReference>
<evidence type="ECO:0000313" key="3">
    <source>
        <dbReference type="Proteomes" id="UP001596432"/>
    </source>
</evidence>
<dbReference type="InterPro" id="IPR037482">
    <property type="entry name" value="ST1585_MBL-fold"/>
</dbReference>
<reference evidence="2 3" key="1">
    <citation type="journal article" date="2019" name="Int. J. Syst. Evol. Microbiol.">
        <title>The Global Catalogue of Microorganisms (GCM) 10K type strain sequencing project: providing services to taxonomists for standard genome sequencing and annotation.</title>
        <authorList>
            <consortium name="The Broad Institute Genomics Platform"/>
            <consortium name="The Broad Institute Genome Sequencing Center for Infectious Disease"/>
            <person name="Wu L."/>
            <person name="Ma J."/>
        </authorList>
    </citation>
    <scope>NUCLEOTIDE SEQUENCE [LARGE SCALE GENOMIC DNA]</scope>
    <source>
        <strain evidence="2 3">XZYJT29</strain>
    </source>
</reference>
<feature type="domain" description="Metallo-beta-lactamase" evidence="1">
    <location>
        <begin position="30"/>
        <end position="227"/>
    </location>
</feature>
<dbReference type="SUPFAM" id="SSF56281">
    <property type="entry name" value="Metallo-hydrolase/oxidoreductase"/>
    <property type="match status" value="1"/>
</dbReference>
<sequence>MAIGDVSEVTVGDCTDLSYVDTGMYGVAEYGAVYVLDAERPALIDTGIGTNYEHVLDAVDAAGLAPADIEVIAVTHVHLDHAGGAGFLVDECPNAEVYVHGIGAPHLIDPERLWEGTKRAVGDQIRAYTEPEPVPKSRITEIEDGDGIDLGDHALDVHHAPGHAPHQVVFHDPANDATFVADAAGIYSPTADEIFPTSPPPNFDPDQCQADVEMLRSLNPEVLCYPHFGPAETGEKLDRYAEVLSSWVAAVADERAERGDDEGVIDHFVAEADAERELWGAEKADAEVAMNVRGVLTALDREE</sequence>
<accession>A0ABD5Y1Y1</accession>
<dbReference type="RefSeq" id="WP_274322529.1">
    <property type="nucleotide sequence ID" value="NZ_CP118158.1"/>
</dbReference>
<organism evidence="2 3">
    <name type="scientific">Halosimplex aquaticum</name>
    <dbReference type="NCBI Taxonomy" id="3026162"/>
    <lineage>
        <taxon>Archaea</taxon>
        <taxon>Methanobacteriati</taxon>
        <taxon>Methanobacteriota</taxon>
        <taxon>Stenosarchaea group</taxon>
        <taxon>Halobacteria</taxon>
        <taxon>Halobacteriales</taxon>
        <taxon>Haloarculaceae</taxon>
        <taxon>Halosimplex</taxon>
    </lineage>
</organism>
<dbReference type="EMBL" id="JBHTAS010000001">
    <property type="protein sequence ID" value="MFC7141447.1"/>
    <property type="molecule type" value="Genomic_DNA"/>
</dbReference>
<protein>
    <submittedName>
        <fullName evidence="2">MBL fold metallo-hydrolase</fullName>
    </submittedName>
</protein>
<dbReference type="Gene3D" id="3.60.15.10">
    <property type="entry name" value="Ribonuclease Z/Hydroxyacylglutathione hydrolase-like"/>
    <property type="match status" value="1"/>
</dbReference>
<proteinExistence type="predicted"/>
<name>A0ABD5Y1Y1_9EURY</name>
<comment type="caution">
    <text evidence="2">The sequence shown here is derived from an EMBL/GenBank/DDBJ whole genome shotgun (WGS) entry which is preliminary data.</text>
</comment>
<dbReference type="InterPro" id="IPR036866">
    <property type="entry name" value="RibonucZ/Hydroxyglut_hydro"/>
</dbReference>
<dbReference type="SMART" id="SM00849">
    <property type="entry name" value="Lactamase_B"/>
    <property type="match status" value="1"/>
</dbReference>
<evidence type="ECO:0000259" key="1">
    <source>
        <dbReference type="SMART" id="SM00849"/>
    </source>
</evidence>
<dbReference type="Pfam" id="PF00753">
    <property type="entry name" value="Lactamase_B"/>
    <property type="match status" value="1"/>
</dbReference>
<dbReference type="InterPro" id="IPR050855">
    <property type="entry name" value="NDM-1-like"/>
</dbReference>